<dbReference type="AlphaFoldDB" id="A0A848J1S5"/>
<proteinExistence type="predicted"/>
<sequence>MKKDIVEQKAEQIGIALSKQKTGEWRVYFINFHESELENVLINSCGKGVVKGKEVKTSVLRHIIDKIASHKAVAFETMVEEVFALENEFKITYFKNNRLFDGVISFKPGTIKKGKPEFIDEIGEEAIIIKL</sequence>
<evidence type="ECO:0000313" key="2">
    <source>
        <dbReference type="Proteomes" id="UP000559010"/>
    </source>
</evidence>
<gene>
    <name evidence="1" type="ORF">HH304_15215</name>
</gene>
<dbReference type="RefSeq" id="WP_169683166.1">
    <property type="nucleotide sequence ID" value="NZ_JABBNU010000009.1"/>
</dbReference>
<accession>A0A848J1S5</accession>
<dbReference type="EMBL" id="JABBNU010000009">
    <property type="protein sequence ID" value="NMM49756.1"/>
    <property type="molecule type" value="Genomic_DNA"/>
</dbReference>
<name>A0A848J1S5_9BACT</name>
<organism evidence="1 2">
    <name type="scientific">Marinigracilibium pacificum</name>
    <dbReference type="NCBI Taxonomy" id="2729599"/>
    <lineage>
        <taxon>Bacteria</taxon>
        <taxon>Pseudomonadati</taxon>
        <taxon>Bacteroidota</taxon>
        <taxon>Cytophagia</taxon>
        <taxon>Cytophagales</taxon>
        <taxon>Flammeovirgaceae</taxon>
        <taxon>Marinigracilibium</taxon>
    </lineage>
</organism>
<reference evidence="1 2" key="1">
    <citation type="submission" date="2020-04" db="EMBL/GenBank/DDBJ databases">
        <title>Flammeovirgaceae bacterium KN852 isolated from deep sea.</title>
        <authorList>
            <person name="Zhang D.-C."/>
        </authorList>
    </citation>
    <scope>NUCLEOTIDE SEQUENCE [LARGE SCALE GENOMIC DNA]</scope>
    <source>
        <strain evidence="1 2">KN852</strain>
    </source>
</reference>
<comment type="caution">
    <text evidence="1">The sequence shown here is derived from an EMBL/GenBank/DDBJ whole genome shotgun (WGS) entry which is preliminary data.</text>
</comment>
<protein>
    <submittedName>
        <fullName evidence="1">Uncharacterized protein</fullName>
    </submittedName>
</protein>
<dbReference type="Proteomes" id="UP000559010">
    <property type="component" value="Unassembled WGS sequence"/>
</dbReference>
<evidence type="ECO:0000313" key="1">
    <source>
        <dbReference type="EMBL" id="NMM49756.1"/>
    </source>
</evidence>
<keyword evidence="2" id="KW-1185">Reference proteome</keyword>